<dbReference type="InterPro" id="IPR009003">
    <property type="entry name" value="Peptidase_S1_PA"/>
</dbReference>
<protein>
    <submittedName>
        <fullName evidence="1">Uncharacterized protein</fullName>
    </submittedName>
</protein>
<organism evidence="1">
    <name type="scientific">marine metagenome</name>
    <dbReference type="NCBI Taxonomy" id="408172"/>
    <lineage>
        <taxon>unclassified sequences</taxon>
        <taxon>metagenomes</taxon>
        <taxon>ecological metagenomes</taxon>
    </lineage>
</organism>
<dbReference type="Gene3D" id="2.40.10.10">
    <property type="entry name" value="Trypsin-like serine proteases"/>
    <property type="match status" value="1"/>
</dbReference>
<reference evidence="1" key="1">
    <citation type="submission" date="2018-05" db="EMBL/GenBank/DDBJ databases">
        <authorList>
            <person name="Lanie J.A."/>
            <person name="Ng W.-L."/>
            <person name="Kazmierczak K.M."/>
            <person name="Andrzejewski T.M."/>
            <person name="Davidsen T.M."/>
            <person name="Wayne K.J."/>
            <person name="Tettelin H."/>
            <person name="Glass J.I."/>
            <person name="Rusch D."/>
            <person name="Podicherti R."/>
            <person name="Tsui H.-C.T."/>
            <person name="Winkler M.E."/>
        </authorList>
    </citation>
    <scope>NUCLEOTIDE SEQUENCE</scope>
</reference>
<dbReference type="InterPro" id="IPR043504">
    <property type="entry name" value="Peptidase_S1_PA_chymotrypsin"/>
</dbReference>
<feature type="non-terminal residue" evidence="1">
    <location>
        <position position="261"/>
    </location>
</feature>
<sequence length="261" mass="30108">MGKLTINNAVPSMINCDYNDVIRLAKWKVRKVGGDALHIINIKLPDETNSCYGITANIISFDAIETMFWSSIDLDKNDFKEYYHENVLDPIEGIWTVSENTDWENMLTGVKGNNEIAGKYEVAIIRDKEEYNRYNAYILHSKESEWPRGQMKAYYSKNGYQHTYKEHWFMADHTENIRNIILEESGIFRTASVFSKYPINYDRENISLKVYPPFYMTAPGLAVNTQLQSMGSGFVISGNGLIIPNYHVIHGKQEIEVYFPS</sequence>
<name>A0A382YKF3_9ZZZZ</name>
<dbReference type="AlphaFoldDB" id="A0A382YKF3"/>
<evidence type="ECO:0000313" key="1">
    <source>
        <dbReference type="EMBL" id="SVD83772.1"/>
    </source>
</evidence>
<gene>
    <name evidence="1" type="ORF">METZ01_LOCUS436626</name>
</gene>
<dbReference type="EMBL" id="UINC01176580">
    <property type="protein sequence ID" value="SVD83772.1"/>
    <property type="molecule type" value="Genomic_DNA"/>
</dbReference>
<proteinExistence type="predicted"/>
<dbReference type="SUPFAM" id="SSF50494">
    <property type="entry name" value="Trypsin-like serine proteases"/>
    <property type="match status" value="1"/>
</dbReference>
<accession>A0A382YKF3</accession>